<keyword evidence="1" id="KW-0418">Kinase</keyword>
<dbReference type="AlphaFoldDB" id="A0A4E0QSR5"/>
<keyword evidence="1" id="KW-0723">Serine/threonine-protein kinase</keyword>
<dbReference type="SUPFAM" id="SSF55874">
    <property type="entry name" value="ATPase domain of HSP90 chaperone/DNA topoisomerase II/histidine kinase"/>
    <property type="match status" value="1"/>
</dbReference>
<dbReference type="Proteomes" id="UP000030428">
    <property type="component" value="Unassembled WGS sequence"/>
</dbReference>
<name>A0A4E0QSR5_9GAMM</name>
<keyword evidence="4" id="KW-1185">Reference proteome</keyword>
<gene>
    <name evidence="3" type="ORF">PN36_27320</name>
</gene>
<proteinExistence type="predicted"/>
<sequence>MKKINLKINSHTENVELITECVRALCLLTSLSPTSVDGVQLAVTEAINNVIAHSYKGESSHPIWITISLQDESLTMSLSDTGVGMDPILLEANKKIELLDEGGRGLFLIKASMDKVNYHSDAGTHTLQMTKYFV</sequence>
<evidence type="ECO:0000259" key="2">
    <source>
        <dbReference type="Pfam" id="PF13581"/>
    </source>
</evidence>
<organism evidence="3 4">
    <name type="scientific">Candidatus Thiomargarita nelsonii</name>
    <dbReference type="NCBI Taxonomy" id="1003181"/>
    <lineage>
        <taxon>Bacteria</taxon>
        <taxon>Pseudomonadati</taxon>
        <taxon>Pseudomonadota</taxon>
        <taxon>Gammaproteobacteria</taxon>
        <taxon>Thiotrichales</taxon>
        <taxon>Thiotrichaceae</taxon>
        <taxon>Thiomargarita</taxon>
    </lineage>
</organism>
<dbReference type="PANTHER" id="PTHR35526:SF3">
    <property type="entry name" value="ANTI-SIGMA-F FACTOR RSBW"/>
    <property type="match status" value="1"/>
</dbReference>
<dbReference type="InterPro" id="IPR036890">
    <property type="entry name" value="HATPase_C_sf"/>
</dbReference>
<reference evidence="3 4" key="1">
    <citation type="journal article" date="2016" name="Front. Microbiol.">
        <title>Single-Cell (Meta-)Genomics of a Dimorphic Candidatus Thiomargarita nelsonii Reveals Genomic Plasticity.</title>
        <authorList>
            <person name="Flood B.E."/>
            <person name="Fliss P."/>
            <person name="Jones D.S."/>
            <person name="Dick G.J."/>
            <person name="Jain S."/>
            <person name="Kaster A.K."/>
            <person name="Winkel M."/>
            <person name="Mussmann M."/>
            <person name="Bailey J."/>
        </authorList>
    </citation>
    <scope>NUCLEOTIDE SEQUENCE [LARGE SCALE GENOMIC DNA]</scope>
    <source>
        <strain evidence="3">Hydrate Ridge</strain>
    </source>
</reference>
<dbReference type="InterPro" id="IPR003594">
    <property type="entry name" value="HATPase_dom"/>
</dbReference>
<dbReference type="Gene3D" id="3.30.565.10">
    <property type="entry name" value="Histidine kinase-like ATPase, C-terminal domain"/>
    <property type="match status" value="1"/>
</dbReference>
<feature type="domain" description="Histidine kinase/HSP90-like ATPase" evidence="2">
    <location>
        <begin position="10"/>
        <end position="131"/>
    </location>
</feature>
<dbReference type="PANTHER" id="PTHR35526">
    <property type="entry name" value="ANTI-SIGMA-F FACTOR RSBW-RELATED"/>
    <property type="match status" value="1"/>
</dbReference>
<accession>A0A4E0QSR5</accession>
<dbReference type="Pfam" id="PF13581">
    <property type="entry name" value="HATPase_c_2"/>
    <property type="match status" value="1"/>
</dbReference>
<dbReference type="InterPro" id="IPR050267">
    <property type="entry name" value="Anti-sigma-factor_SerPK"/>
</dbReference>
<keyword evidence="1" id="KW-0808">Transferase</keyword>
<comment type="caution">
    <text evidence="3">The sequence shown here is derived from an EMBL/GenBank/DDBJ whole genome shotgun (WGS) entry which is preliminary data.</text>
</comment>
<dbReference type="GO" id="GO:0004674">
    <property type="term" value="F:protein serine/threonine kinase activity"/>
    <property type="evidence" value="ECO:0007669"/>
    <property type="project" value="UniProtKB-KW"/>
</dbReference>
<evidence type="ECO:0000313" key="3">
    <source>
        <dbReference type="EMBL" id="TGO02305.1"/>
    </source>
</evidence>
<protein>
    <recommendedName>
        <fullName evidence="2">Histidine kinase/HSP90-like ATPase domain-containing protein</fullName>
    </recommendedName>
</protein>
<dbReference type="CDD" id="cd16936">
    <property type="entry name" value="HATPase_RsbW-like"/>
    <property type="match status" value="1"/>
</dbReference>
<evidence type="ECO:0000313" key="4">
    <source>
        <dbReference type="Proteomes" id="UP000030428"/>
    </source>
</evidence>
<dbReference type="EMBL" id="JSZA02000167">
    <property type="protein sequence ID" value="TGO02305.1"/>
    <property type="molecule type" value="Genomic_DNA"/>
</dbReference>
<evidence type="ECO:0000256" key="1">
    <source>
        <dbReference type="ARBA" id="ARBA00022527"/>
    </source>
</evidence>